<dbReference type="PROSITE" id="PS50157">
    <property type="entry name" value="ZINC_FINGER_C2H2_2"/>
    <property type="match status" value="4"/>
</dbReference>
<dbReference type="VEuPathDB" id="VectorBase:AMAM004019"/>
<dbReference type="SUPFAM" id="SSF57667">
    <property type="entry name" value="beta-beta-alpha zinc fingers"/>
    <property type="match status" value="1"/>
</dbReference>
<feature type="domain" description="C2H2-type" evidence="10">
    <location>
        <begin position="368"/>
        <end position="389"/>
    </location>
</feature>
<dbReference type="PANTHER" id="PTHR24379:SF121">
    <property type="entry name" value="C2H2-TYPE DOMAIN-CONTAINING PROTEIN"/>
    <property type="match status" value="1"/>
</dbReference>
<dbReference type="InterPro" id="IPR013087">
    <property type="entry name" value="Znf_C2H2_type"/>
</dbReference>
<evidence type="ECO:0000313" key="12">
    <source>
        <dbReference type="Proteomes" id="UP000075901"/>
    </source>
</evidence>
<evidence type="ECO:0000256" key="9">
    <source>
        <dbReference type="SAM" id="MobiDB-lite"/>
    </source>
</evidence>
<evidence type="ECO:0000259" key="10">
    <source>
        <dbReference type="PROSITE" id="PS50157"/>
    </source>
</evidence>
<accession>A0A182SCI1</accession>
<dbReference type="PANTHER" id="PTHR24379">
    <property type="entry name" value="KRAB AND ZINC FINGER DOMAIN-CONTAINING"/>
    <property type="match status" value="1"/>
</dbReference>
<sequence>MSTIVTGTGPKKCIICLQYAPTMVPLNTEVDIDGVAMNCETMYAQFTGIQLNSCYLFQKQAIESAERIFATFATKLELYLTPDGENNLECHYLNAPNEQTNEQTETSNYVEDEIVTETTDLDHNFTLSEAQELSQNELETEPEEVEDAEEFAAEGLHSIEPDTLEDTERRNEQRTVPEESKPSCDECVHLKGNVIWFRKHFIRAHCIVKPGERYQCTVCSGLFKSMRSFIRHTHAPTKERNGTGAHERIHTKEKPFVCGKCSKAFISKERLTAHEETHGEERAFECAECQARFKTRQNLYKHSLIKHDRPVANFQSFRCDQCDKLMLSQSAVTYHKQHPCIAQHGHQQDRHTAQQTVLHHDSNHLKKYACDTCNLKFSQKIELNRHTLM</sequence>
<dbReference type="FunFam" id="3.30.160.60:FF:001465">
    <property type="entry name" value="Zinc finger protein 560"/>
    <property type="match status" value="1"/>
</dbReference>
<dbReference type="GO" id="GO:0003677">
    <property type="term" value="F:DNA binding"/>
    <property type="evidence" value="ECO:0007669"/>
    <property type="project" value="UniProtKB-KW"/>
</dbReference>
<feature type="region of interest" description="Disordered" evidence="9">
    <location>
        <begin position="158"/>
        <end position="182"/>
    </location>
</feature>
<protein>
    <recommendedName>
        <fullName evidence="10">C2H2-type domain-containing protein</fullName>
    </recommendedName>
</protein>
<evidence type="ECO:0000256" key="8">
    <source>
        <dbReference type="PROSITE-ProRule" id="PRU00042"/>
    </source>
</evidence>
<feature type="domain" description="C2H2-type" evidence="10">
    <location>
        <begin position="214"/>
        <end position="255"/>
    </location>
</feature>
<reference evidence="12" key="1">
    <citation type="submission" date="2013-09" db="EMBL/GenBank/DDBJ databases">
        <title>The Genome Sequence of Anopheles maculatus species B.</title>
        <authorList>
            <consortium name="The Broad Institute Genomics Platform"/>
            <person name="Neafsey D.E."/>
            <person name="Besansky N."/>
            <person name="Howell P."/>
            <person name="Walton C."/>
            <person name="Young S.K."/>
            <person name="Zeng Q."/>
            <person name="Gargeya S."/>
            <person name="Fitzgerald M."/>
            <person name="Haas B."/>
            <person name="Abouelleil A."/>
            <person name="Allen A.W."/>
            <person name="Alvarado L."/>
            <person name="Arachchi H.M."/>
            <person name="Berlin A.M."/>
            <person name="Chapman S.B."/>
            <person name="Gainer-Dewar J."/>
            <person name="Goldberg J."/>
            <person name="Griggs A."/>
            <person name="Gujja S."/>
            <person name="Hansen M."/>
            <person name="Howarth C."/>
            <person name="Imamovic A."/>
            <person name="Ireland A."/>
            <person name="Larimer J."/>
            <person name="McCowan C."/>
            <person name="Murphy C."/>
            <person name="Pearson M."/>
            <person name="Poon T.W."/>
            <person name="Priest M."/>
            <person name="Roberts A."/>
            <person name="Saif S."/>
            <person name="Shea T."/>
            <person name="Sisk P."/>
            <person name="Sykes S."/>
            <person name="Wortman J."/>
            <person name="Nusbaum C."/>
            <person name="Birren B."/>
        </authorList>
    </citation>
    <scope>NUCLEOTIDE SEQUENCE [LARGE SCALE GENOMIC DNA]</scope>
    <source>
        <strain evidence="12">maculatus3</strain>
    </source>
</reference>
<dbReference type="Gene3D" id="3.30.160.60">
    <property type="entry name" value="Classic Zinc Finger"/>
    <property type="match status" value="2"/>
</dbReference>
<dbReference type="AlphaFoldDB" id="A0A182SCI1"/>
<dbReference type="InterPro" id="IPR036236">
    <property type="entry name" value="Znf_C2H2_sf"/>
</dbReference>
<keyword evidence="7" id="KW-0539">Nucleus</keyword>
<proteinExistence type="predicted"/>
<evidence type="ECO:0000256" key="5">
    <source>
        <dbReference type="ARBA" id="ARBA00022833"/>
    </source>
</evidence>
<keyword evidence="2" id="KW-0479">Metal-binding</keyword>
<keyword evidence="5" id="KW-0862">Zinc</keyword>
<feature type="domain" description="C2H2-type" evidence="10">
    <location>
        <begin position="256"/>
        <end position="283"/>
    </location>
</feature>
<evidence type="ECO:0000256" key="3">
    <source>
        <dbReference type="ARBA" id="ARBA00022737"/>
    </source>
</evidence>
<evidence type="ECO:0000313" key="11">
    <source>
        <dbReference type="EnsemblMetazoa" id="AMAM004019-PA"/>
    </source>
</evidence>
<reference evidence="11" key="2">
    <citation type="submission" date="2020-05" db="UniProtKB">
        <authorList>
            <consortium name="EnsemblMetazoa"/>
        </authorList>
    </citation>
    <scope>IDENTIFICATION</scope>
    <source>
        <strain evidence="11">maculatus3</strain>
    </source>
</reference>
<dbReference type="GO" id="GO:0008270">
    <property type="term" value="F:zinc ion binding"/>
    <property type="evidence" value="ECO:0007669"/>
    <property type="project" value="UniProtKB-KW"/>
</dbReference>
<feature type="domain" description="C2H2-type" evidence="10">
    <location>
        <begin position="284"/>
        <end position="312"/>
    </location>
</feature>
<dbReference type="PROSITE" id="PS00028">
    <property type="entry name" value="ZINC_FINGER_C2H2_1"/>
    <property type="match status" value="2"/>
</dbReference>
<dbReference type="SMART" id="SM00355">
    <property type="entry name" value="ZnF_C2H2"/>
    <property type="match status" value="6"/>
</dbReference>
<evidence type="ECO:0000256" key="7">
    <source>
        <dbReference type="ARBA" id="ARBA00023242"/>
    </source>
</evidence>
<evidence type="ECO:0000256" key="2">
    <source>
        <dbReference type="ARBA" id="ARBA00022723"/>
    </source>
</evidence>
<keyword evidence="3" id="KW-0677">Repeat</keyword>
<dbReference type="EnsemblMetazoa" id="AMAM004019-RA">
    <property type="protein sequence ID" value="AMAM004019-PA"/>
    <property type="gene ID" value="AMAM004019"/>
</dbReference>
<organism evidence="11 12">
    <name type="scientific">Anopheles maculatus</name>
    <dbReference type="NCBI Taxonomy" id="74869"/>
    <lineage>
        <taxon>Eukaryota</taxon>
        <taxon>Metazoa</taxon>
        <taxon>Ecdysozoa</taxon>
        <taxon>Arthropoda</taxon>
        <taxon>Hexapoda</taxon>
        <taxon>Insecta</taxon>
        <taxon>Pterygota</taxon>
        <taxon>Neoptera</taxon>
        <taxon>Endopterygota</taxon>
        <taxon>Diptera</taxon>
        <taxon>Nematocera</taxon>
        <taxon>Culicoidea</taxon>
        <taxon>Culicidae</taxon>
        <taxon>Anophelinae</taxon>
        <taxon>Anopheles</taxon>
        <taxon>Anopheles maculatus group</taxon>
    </lineage>
</organism>
<keyword evidence="6" id="KW-0238">DNA-binding</keyword>
<dbReference type="Pfam" id="PF00096">
    <property type="entry name" value="zf-C2H2"/>
    <property type="match status" value="2"/>
</dbReference>
<evidence type="ECO:0000256" key="1">
    <source>
        <dbReference type="ARBA" id="ARBA00004123"/>
    </source>
</evidence>
<name>A0A182SCI1_9DIPT</name>
<dbReference type="GO" id="GO:0000122">
    <property type="term" value="P:negative regulation of transcription by RNA polymerase II"/>
    <property type="evidence" value="ECO:0007669"/>
    <property type="project" value="UniProtKB-ARBA"/>
</dbReference>
<comment type="subcellular location">
    <subcellularLocation>
        <location evidence="1">Nucleus</location>
    </subcellularLocation>
</comment>
<keyword evidence="12" id="KW-1185">Reference proteome</keyword>
<evidence type="ECO:0000256" key="6">
    <source>
        <dbReference type="ARBA" id="ARBA00023125"/>
    </source>
</evidence>
<keyword evidence="4 8" id="KW-0863">Zinc-finger</keyword>
<dbReference type="GO" id="GO:0005634">
    <property type="term" value="C:nucleus"/>
    <property type="evidence" value="ECO:0007669"/>
    <property type="project" value="UniProtKB-SubCell"/>
</dbReference>
<feature type="compositionally biased region" description="Basic and acidic residues" evidence="9">
    <location>
        <begin position="166"/>
        <end position="182"/>
    </location>
</feature>
<dbReference type="Proteomes" id="UP000075901">
    <property type="component" value="Unassembled WGS sequence"/>
</dbReference>
<evidence type="ECO:0000256" key="4">
    <source>
        <dbReference type="ARBA" id="ARBA00022771"/>
    </source>
</evidence>